<sequence length="136" mass="14906">MIKKIVRPLPLPLPADWAVLLLRLGTSLLMLRYGYAKLESYLAGDTGFADPFGWGEEASLVLTIGAEVGCSLLLILGAGTRLVLIPLIVTMLVAFFVIHADDPFDQREHPLVFLIPYLALLLTGPGRFSLDQRLFG</sequence>
<evidence type="ECO:0000256" key="3">
    <source>
        <dbReference type="ARBA" id="ARBA00022475"/>
    </source>
</evidence>
<comment type="subcellular location">
    <subcellularLocation>
        <location evidence="1">Cell membrane</location>
        <topology evidence="1">Multi-pass membrane protein</topology>
    </subcellularLocation>
</comment>
<dbReference type="PANTHER" id="PTHR33452">
    <property type="entry name" value="OXIDOREDUCTASE CATD-RELATED"/>
    <property type="match status" value="1"/>
</dbReference>
<evidence type="ECO:0000256" key="6">
    <source>
        <dbReference type="ARBA" id="ARBA00023136"/>
    </source>
</evidence>
<evidence type="ECO:0000256" key="5">
    <source>
        <dbReference type="ARBA" id="ARBA00022989"/>
    </source>
</evidence>
<feature type="transmembrane region" description="Helical" evidence="7">
    <location>
        <begin position="111"/>
        <end position="130"/>
    </location>
</feature>
<evidence type="ECO:0000313" key="8">
    <source>
        <dbReference type="EMBL" id="MBB5284304.1"/>
    </source>
</evidence>
<comment type="caution">
    <text evidence="8">The sequence shown here is derived from an EMBL/GenBank/DDBJ whole genome shotgun (WGS) entry which is preliminary data.</text>
</comment>
<dbReference type="InterPro" id="IPR032808">
    <property type="entry name" value="DoxX"/>
</dbReference>
<organism evidence="8 9">
    <name type="scientific">Rhabdobacter roseus</name>
    <dbReference type="NCBI Taxonomy" id="1655419"/>
    <lineage>
        <taxon>Bacteria</taxon>
        <taxon>Pseudomonadati</taxon>
        <taxon>Bacteroidota</taxon>
        <taxon>Cytophagia</taxon>
        <taxon>Cytophagales</taxon>
        <taxon>Cytophagaceae</taxon>
        <taxon>Rhabdobacter</taxon>
    </lineage>
</organism>
<evidence type="ECO:0000313" key="9">
    <source>
        <dbReference type="Proteomes" id="UP000557307"/>
    </source>
</evidence>
<dbReference type="InterPro" id="IPR051907">
    <property type="entry name" value="DoxX-like_oxidoreductase"/>
</dbReference>
<dbReference type="Proteomes" id="UP000557307">
    <property type="component" value="Unassembled WGS sequence"/>
</dbReference>
<dbReference type="RefSeq" id="WP_184174253.1">
    <property type="nucleotide sequence ID" value="NZ_JACHGF010000003.1"/>
</dbReference>
<proteinExistence type="inferred from homology"/>
<dbReference type="GO" id="GO:0005886">
    <property type="term" value="C:plasma membrane"/>
    <property type="evidence" value="ECO:0007669"/>
    <property type="project" value="UniProtKB-SubCell"/>
</dbReference>
<evidence type="ECO:0000256" key="7">
    <source>
        <dbReference type="SAM" id="Phobius"/>
    </source>
</evidence>
<gene>
    <name evidence="8" type="ORF">HNQ92_002447</name>
</gene>
<comment type="similarity">
    <text evidence="2">Belongs to the DoxX family.</text>
</comment>
<dbReference type="Pfam" id="PF07681">
    <property type="entry name" value="DoxX"/>
    <property type="match status" value="1"/>
</dbReference>
<dbReference type="PANTHER" id="PTHR33452:SF1">
    <property type="entry name" value="INNER MEMBRANE PROTEIN YPHA-RELATED"/>
    <property type="match status" value="1"/>
</dbReference>
<keyword evidence="3" id="KW-1003">Cell membrane</keyword>
<keyword evidence="6 7" id="KW-0472">Membrane</keyword>
<evidence type="ECO:0000256" key="1">
    <source>
        <dbReference type="ARBA" id="ARBA00004651"/>
    </source>
</evidence>
<dbReference type="EMBL" id="JACHGF010000003">
    <property type="protein sequence ID" value="MBB5284304.1"/>
    <property type="molecule type" value="Genomic_DNA"/>
</dbReference>
<feature type="transmembrane region" description="Helical" evidence="7">
    <location>
        <begin position="82"/>
        <end position="99"/>
    </location>
</feature>
<name>A0A840TLL7_9BACT</name>
<keyword evidence="4 7" id="KW-0812">Transmembrane</keyword>
<evidence type="ECO:0000256" key="4">
    <source>
        <dbReference type="ARBA" id="ARBA00022692"/>
    </source>
</evidence>
<evidence type="ECO:0000256" key="2">
    <source>
        <dbReference type="ARBA" id="ARBA00006679"/>
    </source>
</evidence>
<dbReference type="AlphaFoldDB" id="A0A840TLL7"/>
<accession>A0A840TLL7</accession>
<protein>
    <submittedName>
        <fullName evidence="8">Putative oxidoreductase</fullName>
    </submittedName>
</protein>
<keyword evidence="5 7" id="KW-1133">Transmembrane helix</keyword>
<reference evidence="8 9" key="1">
    <citation type="submission" date="2020-08" db="EMBL/GenBank/DDBJ databases">
        <title>Genomic Encyclopedia of Type Strains, Phase IV (KMG-IV): sequencing the most valuable type-strain genomes for metagenomic binning, comparative biology and taxonomic classification.</title>
        <authorList>
            <person name="Goeker M."/>
        </authorList>
    </citation>
    <scope>NUCLEOTIDE SEQUENCE [LARGE SCALE GENOMIC DNA]</scope>
    <source>
        <strain evidence="8 9">DSM 105074</strain>
    </source>
</reference>
<keyword evidence="9" id="KW-1185">Reference proteome</keyword>